<proteinExistence type="predicted"/>
<feature type="region of interest" description="Disordered" evidence="1">
    <location>
        <begin position="217"/>
        <end position="271"/>
    </location>
</feature>
<sequence>MAYDRDEFVRLLTEYYNFCIRVFWSGTVVQAPAGGWPSITQGSLANLKRSSTVIDLLRHIPYVDSAEESLVHMPNIMFKTPVIDYRRDDIQDEIRKGNVEGLVAPITGQTPPMPPSCAAIAVSRSRNGYEVILDTDDGYVYWGDPFGRHDEPAPALNSTLDRFKGDPANEWRLADFNVYEPAEFFTLCKERYRDMSWIGLSPWDMSVMRRDMNWEYESEADSDSDPEDDFSHNKLARKMAKAGWPGDGEGSGSWDRAKFERLVDQGNDEED</sequence>
<dbReference type="EMBL" id="WIGM01000937">
    <property type="protein sequence ID" value="KAF6808275.1"/>
    <property type="molecule type" value="Genomic_DNA"/>
</dbReference>
<dbReference type="OrthoDB" id="5343383at2759"/>
<keyword evidence="3" id="KW-1185">Reference proteome</keyword>
<evidence type="ECO:0000313" key="3">
    <source>
        <dbReference type="Proteomes" id="UP000639643"/>
    </source>
</evidence>
<protein>
    <submittedName>
        <fullName evidence="2">Uncharacterized protein</fullName>
    </submittedName>
</protein>
<feature type="compositionally biased region" description="Acidic residues" evidence="1">
    <location>
        <begin position="217"/>
        <end position="228"/>
    </location>
</feature>
<accession>A0A8H6J932</accession>
<organism evidence="2 3">
    <name type="scientific">Colletotrichum musicola</name>
    <dbReference type="NCBI Taxonomy" id="2175873"/>
    <lineage>
        <taxon>Eukaryota</taxon>
        <taxon>Fungi</taxon>
        <taxon>Dikarya</taxon>
        <taxon>Ascomycota</taxon>
        <taxon>Pezizomycotina</taxon>
        <taxon>Sordariomycetes</taxon>
        <taxon>Hypocreomycetidae</taxon>
        <taxon>Glomerellales</taxon>
        <taxon>Glomerellaceae</taxon>
        <taxon>Colletotrichum</taxon>
        <taxon>Colletotrichum orchidearum species complex</taxon>
    </lineage>
</organism>
<evidence type="ECO:0000313" key="2">
    <source>
        <dbReference type="EMBL" id="KAF6808275.1"/>
    </source>
</evidence>
<name>A0A8H6J932_9PEZI</name>
<evidence type="ECO:0000256" key="1">
    <source>
        <dbReference type="SAM" id="MobiDB-lite"/>
    </source>
</evidence>
<comment type="caution">
    <text evidence="2">The sequence shown here is derived from an EMBL/GenBank/DDBJ whole genome shotgun (WGS) entry which is preliminary data.</text>
</comment>
<dbReference type="AlphaFoldDB" id="A0A8H6J932"/>
<reference evidence="2" key="1">
    <citation type="journal article" date="2020" name="Phytopathology">
        <title>Genome Sequence Resources of Colletotrichum truncatum, C. plurivorum, C. musicola, and C. sojae: Four Species Pathogenic to Soybean (Glycine max).</title>
        <authorList>
            <person name="Rogerio F."/>
            <person name="Boufleur T.R."/>
            <person name="Ciampi-Guillardi M."/>
            <person name="Sukno S.A."/>
            <person name="Thon M.R."/>
            <person name="Massola Junior N.S."/>
            <person name="Baroncelli R."/>
        </authorList>
    </citation>
    <scope>NUCLEOTIDE SEQUENCE</scope>
    <source>
        <strain evidence="2">LFN0074</strain>
    </source>
</reference>
<dbReference type="Proteomes" id="UP000639643">
    <property type="component" value="Unassembled WGS sequence"/>
</dbReference>
<gene>
    <name evidence="2" type="ORF">CMUS01_13932</name>
</gene>